<proteinExistence type="predicted"/>
<keyword evidence="3" id="KW-1185">Reference proteome</keyword>
<evidence type="ECO:0000313" key="2">
    <source>
        <dbReference type="EMBL" id="PXF43063.1"/>
    </source>
</evidence>
<name>A0A2V3ILY2_9FLOR</name>
<comment type="caution">
    <text evidence="2">The sequence shown here is derived from an EMBL/GenBank/DDBJ whole genome shotgun (WGS) entry which is preliminary data.</text>
</comment>
<dbReference type="Proteomes" id="UP000247409">
    <property type="component" value="Unassembled WGS sequence"/>
</dbReference>
<evidence type="ECO:0000256" key="1">
    <source>
        <dbReference type="SAM" id="MobiDB-lite"/>
    </source>
</evidence>
<accession>A0A2V3ILY2</accession>
<reference evidence="2 3" key="1">
    <citation type="journal article" date="2018" name="Mol. Biol. Evol.">
        <title>Analysis of the draft genome of the red seaweed Gracilariopsis chorda provides insights into genome size evolution in Rhodophyta.</title>
        <authorList>
            <person name="Lee J."/>
            <person name="Yang E.C."/>
            <person name="Graf L."/>
            <person name="Yang J.H."/>
            <person name="Qiu H."/>
            <person name="Zel Zion U."/>
            <person name="Chan C.X."/>
            <person name="Stephens T.G."/>
            <person name="Weber A.P.M."/>
            <person name="Boo G.H."/>
            <person name="Boo S.M."/>
            <person name="Kim K.M."/>
            <person name="Shin Y."/>
            <person name="Jung M."/>
            <person name="Lee S.J."/>
            <person name="Yim H.S."/>
            <person name="Lee J.H."/>
            <person name="Bhattacharya D."/>
            <person name="Yoon H.S."/>
        </authorList>
    </citation>
    <scope>NUCLEOTIDE SEQUENCE [LARGE SCALE GENOMIC DNA]</scope>
    <source>
        <strain evidence="2 3">SKKU-2015</strain>
        <tissue evidence="2">Whole body</tissue>
    </source>
</reference>
<feature type="region of interest" description="Disordered" evidence="1">
    <location>
        <begin position="459"/>
        <end position="501"/>
    </location>
</feature>
<feature type="compositionally biased region" description="Acidic residues" evidence="1">
    <location>
        <begin position="491"/>
        <end position="501"/>
    </location>
</feature>
<evidence type="ECO:0000313" key="3">
    <source>
        <dbReference type="Proteomes" id="UP000247409"/>
    </source>
</evidence>
<dbReference type="AlphaFoldDB" id="A0A2V3ILY2"/>
<gene>
    <name evidence="2" type="ORF">BWQ96_07210</name>
</gene>
<dbReference type="OrthoDB" id="10464283at2759"/>
<dbReference type="EMBL" id="NBIV01000139">
    <property type="protein sequence ID" value="PXF43063.1"/>
    <property type="molecule type" value="Genomic_DNA"/>
</dbReference>
<protein>
    <submittedName>
        <fullName evidence="2">Uncharacterized protein</fullName>
    </submittedName>
</protein>
<sequence length="501" mass="57130">MLITDLELRHGAKKVEQFEYLLKHVVESRSKPALFRLQLRLPHASSFLDEGESLFATLDIHNGEWTRVSRLDVNIQSSEDQPFEHEFTARDSHDLRIQFWHGSDLAQPKGQLLSNLHAIAMATHERMQMSVAGLPRSRDTAELSLKWITPDVEKLIINVQIHINKKEGWPFSNARPYFVVYCWKSNYSLWNPIYRSEVMTKRSIPPCSKRAMKFIGAMIKMDGKSVDKNQASAFRIEFFHYKTTGIDKILGSYPFDLRQLRQLEPGNQRLNMRVSNFEEGHLVGDLRLIDSKLEYGKSTFTFDVEFGGDVGKDFVYLDLEVLNSSPSSIGRVSFEVSTYTPQGAWETFFSSERSHRLKSGESYRFDVAKFLERKLMNNRNCCPLGIKWYIGKEPGRRMCGSILIMIPDVLEKSSGDMLPLQECEKGLIRIENLEKTTENGTKIHLGLCFVYGAQMLTPDGGQADEPPNASAMAEPWGGMLERPLFHSQGPETEESPSNDSS</sequence>
<organism evidence="2 3">
    <name type="scientific">Gracilariopsis chorda</name>
    <dbReference type="NCBI Taxonomy" id="448386"/>
    <lineage>
        <taxon>Eukaryota</taxon>
        <taxon>Rhodophyta</taxon>
        <taxon>Florideophyceae</taxon>
        <taxon>Rhodymeniophycidae</taxon>
        <taxon>Gracilariales</taxon>
        <taxon>Gracilariaceae</taxon>
        <taxon>Gracilariopsis</taxon>
    </lineage>
</organism>